<sequence>MKTQRHREIEKKAAYVLQLVARGIYRAQKLMVYSSFRDSPRNDFLRASSERGFINVAFARNRKCGKVKVRYRSDSLSQSYLLKNWKRLTLRRAPCVTANRIRQRRRYTARSHTTILSTWVFTRKAKKPRCVTQRRKYRRTDERGTRSDFINLTADGTPAARKDACVAFIEGEVTRQDVTLGWVRYVPVTTGPQDAVWIPWFMQDEIRD</sequence>
<evidence type="ECO:0000313" key="2">
    <source>
        <dbReference type="Proteomes" id="UP000310200"/>
    </source>
</evidence>
<dbReference type="Proteomes" id="UP000310200">
    <property type="component" value="Unassembled WGS sequence"/>
</dbReference>
<protein>
    <submittedName>
        <fullName evidence="1">Uncharacterized protein</fullName>
    </submittedName>
</protein>
<proteinExistence type="predicted"/>
<accession>A0A4S2JUU8</accession>
<reference evidence="1 2" key="1">
    <citation type="journal article" date="2019" name="Philos. Trans. R. Soc. Lond., B, Biol. Sci.">
        <title>Ant behaviour and brain gene expression of defending hosts depend on the ecological success of the intruding social parasite.</title>
        <authorList>
            <person name="Kaur R."/>
            <person name="Stoldt M."/>
            <person name="Jongepier E."/>
            <person name="Feldmeyer B."/>
            <person name="Menzel F."/>
            <person name="Bornberg-Bauer E."/>
            <person name="Foitzik S."/>
        </authorList>
    </citation>
    <scope>NUCLEOTIDE SEQUENCE [LARGE SCALE GENOMIC DNA]</scope>
    <source>
        <tissue evidence="1">Whole body</tissue>
    </source>
</reference>
<gene>
    <name evidence="1" type="ORF">DBV15_07534</name>
</gene>
<keyword evidence="2" id="KW-1185">Reference proteome</keyword>
<name>A0A4S2JUU8_9HYME</name>
<organism evidence="1 2">
    <name type="scientific">Temnothorax longispinosus</name>
    <dbReference type="NCBI Taxonomy" id="300112"/>
    <lineage>
        <taxon>Eukaryota</taxon>
        <taxon>Metazoa</taxon>
        <taxon>Ecdysozoa</taxon>
        <taxon>Arthropoda</taxon>
        <taxon>Hexapoda</taxon>
        <taxon>Insecta</taxon>
        <taxon>Pterygota</taxon>
        <taxon>Neoptera</taxon>
        <taxon>Endopterygota</taxon>
        <taxon>Hymenoptera</taxon>
        <taxon>Apocrita</taxon>
        <taxon>Aculeata</taxon>
        <taxon>Formicoidea</taxon>
        <taxon>Formicidae</taxon>
        <taxon>Myrmicinae</taxon>
        <taxon>Temnothorax</taxon>
    </lineage>
</organism>
<dbReference type="EMBL" id="QBLH01003278">
    <property type="protein sequence ID" value="TGZ40375.1"/>
    <property type="molecule type" value="Genomic_DNA"/>
</dbReference>
<comment type="caution">
    <text evidence="1">The sequence shown here is derived from an EMBL/GenBank/DDBJ whole genome shotgun (WGS) entry which is preliminary data.</text>
</comment>
<dbReference type="AlphaFoldDB" id="A0A4S2JUU8"/>
<evidence type="ECO:0000313" key="1">
    <source>
        <dbReference type="EMBL" id="TGZ40375.1"/>
    </source>
</evidence>